<proteinExistence type="predicted"/>
<dbReference type="InterPro" id="IPR006480">
    <property type="entry name" value="Phage_holin_4_1"/>
</dbReference>
<keyword evidence="7" id="KW-1185">Reference proteome</keyword>
<feature type="transmembrane region" description="Helical" evidence="5">
    <location>
        <begin position="12"/>
        <end position="27"/>
    </location>
</feature>
<comment type="subcellular location">
    <subcellularLocation>
        <location evidence="1">Membrane</location>
        <topology evidence="1">Multi-pass membrane protein</topology>
    </subcellularLocation>
</comment>
<dbReference type="EMBL" id="JACRYL010000010">
    <property type="protein sequence ID" value="MBC6111180.1"/>
    <property type="molecule type" value="Genomic_DNA"/>
</dbReference>
<keyword evidence="2 5" id="KW-0812">Transmembrane</keyword>
<evidence type="ECO:0000256" key="4">
    <source>
        <dbReference type="ARBA" id="ARBA00023136"/>
    </source>
</evidence>
<keyword evidence="4 5" id="KW-0472">Membrane</keyword>
<organism evidence="6 7">
    <name type="scientific">Pedobacter fastidiosus</name>
    <dbReference type="NCBI Taxonomy" id="2765361"/>
    <lineage>
        <taxon>Bacteria</taxon>
        <taxon>Pseudomonadati</taxon>
        <taxon>Bacteroidota</taxon>
        <taxon>Sphingobacteriia</taxon>
        <taxon>Sphingobacteriales</taxon>
        <taxon>Sphingobacteriaceae</taxon>
        <taxon>Pedobacter</taxon>
    </lineage>
</organism>
<evidence type="ECO:0000256" key="3">
    <source>
        <dbReference type="ARBA" id="ARBA00022989"/>
    </source>
</evidence>
<accession>A0ABR7KSW6</accession>
<dbReference type="Pfam" id="PF05105">
    <property type="entry name" value="Phage_holin_4_1"/>
    <property type="match status" value="1"/>
</dbReference>
<reference evidence="6 7" key="1">
    <citation type="submission" date="2020-08" db="EMBL/GenBank/DDBJ databases">
        <authorList>
            <person name="Sun Q."/>
            <person name="Inoue M."/>
        </authorList>
    </citation>
    <scope>NUCLEOTIDE SEQUENCE [LARGE SCALE GENOMIC DNA]</scope>
    <source>
        <strain evidence="6 7">CCM 8938</strain>
    </source>
</reference>
<evidence type="ECO:0000313" key="7">
    <source>
        <dbReference type="Proteomes" id="UP000652755"/>
    </source>
</evidence>
<sequence length="140" mass="16018">MWHDLLNLISKAIPYAYKFGFFVYLYFSPTHSSLLVITIFVIIDFITGVWKARRNKQDVTSKMMRVSIGKAVAYMIAILIAHLFELTFASALPFMRMVAFFIASAEIKSIYENLGEITGLDFWTFIKEKLAGINSNKNSN</sequence>
<comment type="caution">
    <text evidence="6">The sequence shown here is derived from an EMBL/GenBank/DDBJ whole genome shotgun (WGS) entry which is preliminary data.</text>
</comment>
<name>A0ABR7KSW6_9SPHI</name>
<feature type="transmembrane region" description="Helical" evidence="5">
    <location>
        <begin position="33"/>
        <end position="50"/>
    </location>
</feature>
<evidence type="ECO:0000313" key="6">
    <source>
        <dbReference type="EMBL" id="MBC6111180.1"/>
    </source>
</evidence>
<gene>
    <name evidence="6" type="ORF">H7U22_12175</name>
</gene>
<evidence type="ECO:0000256" key="2">
    <source>
        <dbReference type="ARBA" id="ARBA00022692"/>
    </source>
</evidence>
<evidence type="ECO:0000256" key="5">
    <source>
        <dbReference type="SAM" id="Phobius"/>
    </source>
</evidence>
<dbReference type="Proteomes" id="UP000652755">
    <property type="component" value="Unassembled WGS sequence"/>
</dbReference>
<evidence type="ECO:0000256" key="1">
    <source>
        <dbReference type="ARBA" id="ARBA00004141"/>
    </source>
</evidence>
<feature type="transmembrane region" description="Helical" evidence="5">
    <location>
        <begin position="71"/>
        <end position="92"/>
    </location>
</feature>
<protein>
    <submittedName>
        <fullName evidence="6">Phage holin family protein</fullName>
    </submittedName>
</protein>
<keyword evidence="3 5" id="KW-1133">Transmembrane helix</keyword>
<dbReference type="RefSeq" id="WP_187071648.1">
    <property type="nucleotide sequence ID" value="NZ_JACRYL010000010.1"/>
</dbReference>